<keyword evidence="1" id="KW-0812">Transmembrane</keyword>
<reference evidence="3" key="1">
    <citation type="submission" date="2017-01" db="EMBL/GenBank/DDBJ databases">
        <authorList>
            <person name="Varghese N."/>
            <person name="Submissions S."/>
        </authorList>
    </citation>
    <scope>NUCLEOTIDE SEQUENCE [LARGE SCALE GENOMIC DNA]</scope>
    <source>
        <strain evidence="3">UM1</strain>
    </source>
</reference>
<feature type="transmembrane region" description="Helical" evidence="1">
    <location>
        <begin position="12"/>
        <end position="34"/>
    </location>
</feature>
<keyword evidence="1" id="KW-1133">Transmembrane helix</keyword>
<proteinExistence type="predicted"/>
<feature type="transmembrane region" description="Helical" evidence="1">
    <location>
        <begin position="46"/>
        <end position="68"/>
    </location>
</feature>
<feature type="transmembrane region" description="Helical" evidence="1">
    <location>
        <begin position="154"/>
        <end position="173"/>
    </location>
</feature>
<dbReference type="AlphaFoldDB" id="A0A1N6YL81"/>
<protein>
    <submittedName>
        <fullName evidence="2">Uncharacterized protein</fullName>
    </submittedName>
</protein>
<feature type="transmembrane region" description="Helical" evidence="1">
    <location>
        <begin position="80"/>
        <end position="102"/>
    </location>
</feature>
<dbReference type="STRING" id="1604334.SAMN05421546_0011"/>
<keyword evidence="1" id="KW-0472">Membrane</keyword>
<gene>
    <name evidence="2" type="ORF">SAMN05421546_0011</name>
</gene>
<evidence type="ECO:0000313" key="2">
    <source>
        <dbReference type="EMBL" id="SIR15378.1"/>
    </source>
</evidence>
<dbReference type="Proteomes" id="UP000241788">
    <property type="component" value="Unassembled WGS sequence"/>
</dbReference>
<organism evidence="2 3">
    <name type="scientific">Solilutibacter tolerans</name>
    <dbReference type="NCBI Taxonomy" id="1604334"/>
    <lineage>
        <taxon>Bacteria</taxon>
        <taxon>Pseudomonadati</taxon>
        <taxon>Pseudomonadota</taxon>
        <taxon>Gammaproteobacteria</taxon>
        <taxon>Lysobacterales</taxon>
        <taxon>Lysobacteraceae</taxon>
        <taxon>Solilutibacter</taxon>
    </lineage>
</organism>
<feature type="transmembrane region" description="Helical" evidence="1">
    <location>
        <begin position="122"/>
        <end position="142"/>
    </location>
</feature>
<dbReference type="OrthoDB" id="6058202at2"/>
<name>A0A1N6YL81_9GAMM</name>
<dbReference type="RefSeq" id="WP_129582936.1">
    <property type="nucleotide sequence ID" value="NZ_FTLW01000011.1"/>
</dbReference>
<feature type="transmembrane region" description="Helical" evidence="1">
    <location>
        <begin position="211"/>
        <end position="229"/>
    </location>
</feature>
<keyword evidence="3" id="KW-1185">Reference proteome</keyword>
<dbReference type="EMBL" id="FTLW01000011">
    <property type="protein sequence ID" value="SIR15378.1"/>
    <property type="molecule type" value="Genomic_DNA"/>
</dbReference>
<evidence type="ECO:0000313" key="3">
    <source>
        <dbReference type="Proteomes" id="UP000241788"/>
    </source>
</evidence>
<accession>A0A1N6YL81</accession>
<evidence type="ECO:0000256" key="1">
    <source>
        <dbReference type="SAM" id="Phobius"/>
    </source>
</evidence>
<feature type="transmembrane region" description="Helical" evidence="1">
    <location>
        <begin position="179"/>
        <end position="199"/>
    </location>
</feature>
<sequence>MASPQQVNKRSIFFPAYALVLLALVFLGFSRTFYLKAWFPSEPLPSYLIIHGVVLTAWFVFFLVQTLLVRADKLATHRRVGTVGAVIAALVVVVALTTVFSIVDRFRSLGMDVEAGRGQISFIVWGNLGALLAYVTFVIRGILKRKMPDSHKRLMLLASISIMSPALIRISAIPPLDKFGGIVFTLAGLLTLTGALMIYDFINLRKLQLETAWSVPFFLVALLGSAFFIPGTGIDHWLLSKIW</sequence>